<dbReference type="PROSITE" id="PS00092">
    <property type="entry name" value="N6_MTASE"/>
    <property type="match status" value="1"/>
</dbReference>
<evidence type="ECO:0000256" key="4">
    <source>
        <dbReference type="ARBA" id="ARBA00022679"/>
    </source>
</evidence>
<comment type="catalytic activity">
    <reaction evidence="6">
        <text>a 2'-deoxyadenosine in DNA + S-adenosyl-L-methionine = an N(6)-methyl-2'-deoxyadenosine in DNA + S-adenosyl-L-homocysteine + H(+)</text>
        <dbReference type="Rhea" id="RHEA:15197"/>
        <dbReference type="Rhea" id="RHEA-COMP:12418"/>
        <dbReference type="Rhea" id="RHEA-COMP:12419"/>
        <dbReference type="ChEBI" id="CHEBI:15378"/>
        <dbReference type="ChEBI" id="CHEBI:57856"/>
        <dbReference type="ChEBI" id="CHEBI:59789"/>
        <dbReference type="ChEBI" id="CHEBI:90615"/>
        <dbReference type="ChEBI" id="CHEBI:90616"/>
        <dbReference type="EC" id="2.1.1.72"/>
    </reaction>
</comment>
<dbReference type="InterPro" id="IPR002295">
    <property type="entry name" value="N4/N6-MTase_EcoPI_Mod-like"/>
</dbReference>
<evidence type="ECO:0000313" key="9">
    <source>
        <dbReference type="Proteomes" id="UP000078225"/>
    </source>
</evidence>
<dbReference type="PIRSF" id="PIRSF015855">
    <property type="entry name" value="TypeIII_Mtase_mKpnI"/>
    <property type="match status" value="1"/>
</dbReference>
<keyword evidence="9" id="KW-1185">Reference proteome</keyword>
<evidence type="ECO:0000256" key="5">
    <source>
        <dbReference type="ARBA" id="ARBA00022691"/>
    </source>
</evidence>
<dbReference type="STRING" id="1691903.A9B99_19640"/>
<dbReference type="InterPro" id="IPR029063">
    <property type="entry name" value="SAM-dependent_MTases_sf"/>
</dbReference>
<evidence type="ECO:0000259" key="7">
    <source>
        <dbReference type="Pfam" id="PF01555"/>
    </source>
</evidence>
<keyword evidence="4" id="KW-0808">Transferase</keyword>
<sequence>MTHKPEVMSGESLDIAAQRRDQLKQLFPGVFTETKDTGGNVVSSIDFERLKAELGTFSDIYEGRRERYGMEWPGKRDCMKVIQEPSRATLKPCSDESVDWDTTKNLFIEGDNLEVLKLLQKSYYGKVKMIYIDPPYNTGNEFIYPDNYQETLDTYLDYAGMLDDKGRKFANNTASEGRYHTKWLNMMFPRLFTAKNLLRDDGIIVISIDDNEVTNLRNLCNDVFGEENFAATLVWDRNRKNDAKYFSVGHEYMLVYFKNAGYLQEQGKIFRAPKEGVDELRELFEEWRVKNNENWDSVREELLNYYSTISDDDPRKPIKRFRKVDENGPYRDDGNINWPGGNGPKYEILHPKTKRPCKLPTSGWRYPNSLRFWEEFERGRIVFGPDETTVPRIRTNLFENQDQVMTSVHYSYAQTATNEFVELFNGNRVFDNPKPVSDLFQLVRYLTEDEDIVMDFFAGSATTAHATMKINAQNGEKRKFILVQLPEKCDEKSIPYSLGYKKISDISADRIRKAAKRLSEDFPQSKFDKGFRYFKLSESNFKGWRATREENVSQLQIALELAVNNVVVDASQTDILYEILLKAGFEPTESIKKLVLCGKCVFSVAHDALLICLEDQLTTELIDAVISLEPMQFICLDKGFQGNDQLKANTAQAFKARSQDSEAEMVFKVV</sequence>
<dbReference type="Proteomes" id="UP000078225">
    <property type="component" value="Unassembled WGS sequence"/>
</dbReference>
<dbReference type="Pfam" id="PF01555">
    <property type="entry name" value="N6_N4_Mtase"/>
    <property type="match status" value="1"/>
</dbReference>
<evidence type="ECO:0000256" key="3">
    <source>
        <dbReference type="ARBA" id="ARBA00022603"/>
    </source>
</evidence>
<comment type="similarity">
    <text evidence="1">Belongs to the N(4)/N(6)-methyltransferase family.</text>
</comment>
<feature type="domain" description="DNA methylase N-4/N-6" evidence="7">
    <location>
        <begin position="127"/>
        <end position="473"/>
    </location>
</feature>
<dbReference type="GO" id="GO:0003677">
    <property type="term" value="F:DNA binding"/>
    <property type="evidence" value="ECO:0007669"/>
    <property type="project" value="InterPro"/>
</dbReference>
<dbReference type="EC" id="2.1.1.72" evidence="2"/>
<comment type="caution">
    <text evidence="8">The sequence shown here is derived from an EMBL/GenBank/DDBJ whole genome shotgun (WGS) entry which is preliminary data.</text>
</comment>
<keyword evidence="5" id="KW-0949">S-adenosyl-L-methionine</keyword>
<dbReference type="Gene3D" id="3.40.50.150">
    <property type="entry name" value="Vaccinia Virus protein VP39"/>
    <property type="match status" value="1"/>
</dbReference>
<dbReference type="GO" id="GO:0032259">
    <property type="term" value="P:methylation"/>
    <property type="evidence" value="ECO:0007669"/>
    <property type="project" value="UniProtKB-KW"/>
</dbReference>
<accession>A0A1B7L650</accession>
<dbReference type="EMBL" id="LYRP01000004">
    <property type="protein sequence ID" value="OAT77859.1"/>
    <property type="molecule type" value="Genomic_DNA"/>
</dbReference>
<gene>
    <name evidence="8" type="ORF">A9B99_19640</name>
</gene>
<dbReference type="PRINTS" id="PR00506">
    <property type="entry name" value="D21N6MTFRASE"/>
</dbReference>
<reference evidence="9" key="1">
    <citation type="submission" date="2016-05" db="EMBL/GenBank/DDBJ databases">
        <authorList>
            <person name="Behera P."/>
            <person name="Vaishampayan P."/>
            <person name="Singh N."/>
            <person name="Raina V."/>
            <person name="Suar M."/>
            <person name="Pattnaik A."/>
            <person name="Rastogi G."/>
        </authorList>
    </citation>
    <scope>NUCLEOTIDE SEQUENCE [LARGE SCALE GENOMIC DNA]</scope>
    <source>
        <strain evidence="9">MP23</strain>
    </source>
</reference>
<dbReference type="OrthoDB" id="9816043at2"/>
<name>A0A1B7L650_9ENTR</name>
<evidence type="ECO:0000256" key="6">
    <source>
        <dbReference type="ARBA" id="ARBA00047942"/>
    </source>
</evidence>
<evidence type="ECO:0000256" key="1">
    <source>
        <dbReference type="ARBA" id="ARBA00006594"/>
    </source>
</evidence>
<evidence type="ECO:0000313" key="8">
    <source>
        <dbReference type="EMBL" id="OAT77859.1"/>
    </source>
</evidence>
<dbReference type="InterPro" id="IPR002052">
    <property type="entry name" value="DNA_methylase_N6_adenine_CS"/>
</dbReference>
<dbReference type="GO" id="GO:0008170">
    <property type="term" value="F:N-methyltransferase activity"/>
    <property type="evidence" value="ECO:0007669"/>
    <property type="project" value="InterPro"/>
</dbReference>
<dbReference type="RefSeq" id="WP_064596219.1">
    <property type="nucleotide sequence ID" value="NZ_LYRP01000004.1"/>
</dbReference>
<keyword evidence="3" id="KW-0489">Methyltransferase</keyword>
<protein>
    <recommendedName>
        <fullName evidence="2">site-specific DNA-methyltransferase (adenine-specific)</fullName>
        <ecNumber evidence="2">2.1.1.72</ecNumber>
    </recommendedName>
</protein>
<organism evidence="8 9">
    <name type="scientific">Mangrovibacter phragmitis</name>
    <dbReference type="NCBI Taxonomy" id="1691903"/>
    <lineage>
        <taxon>Bacteria</taxon>
        <taxon>Pseudomonadati</taxon>
        <taxon>Pseudomonadota</taxon>
        <taxon>Gammaproteobacteria</taxon>
        <taxon>Enterobacterales</taxon>
        <taxon>Enterobacteriaceae</taxon>
        <taxon>Mangrovibacter</taxon>
    </lineage>
</organism>
<dbReference type="InterPro" id="IPR002941">
    <property type="entry name" value="DNA_methylase_N4/N6"/>
</dbReference>
<dbReference type="GO" id="GO:0009007">
    <property type="term" value="F:site-specific DNA-methyltransferase (adenine-specific) activity"/>
    <property type="evidence" value="ECO:0007669"/>
    <property type="project" value="UniProtKB-EC"/>
</dbReference>
<evidence type="ECO:0000256" key="2">
    <source>
        <dbReference type="ARBA" id="ARBA00011900"/>
    </source>
</evidence>
<proteinExistence type="inferred from homology"/>
<dbReference type="AlphaFoldDB" id="A0A1B7L650"/>
<dbReference type="SUPFAM" id="SSF53335">
    <property type="entry name" value="S-adenosyl-L-methionine-dependent methyltransferases"/>
    <property type="match status" value="1"/>
</dbReference>